<keyword evidence="3 5" id="KW-1133">Transmembrane helix</keyword>
<keyword evidence="2 5" id="KW-0812">Transmembrane</keyword>
<accession>A0A1S3HSE6</accession>
<organism evidence="9 10">
    <name type="scientific">Lingula anatina</name>
    <name type="common">Brachiopod</name>
    <name type="synonym">Lingula unguis</name>
    <dbReference type="NCBI Taxonomy" id="7574"/>
    <lineage>
        <taxon>Eukaryota</taxon>
        <taxon>Metazoa</taxon>
        <taxon>Spiralia</taxon>
        <taxon>Lophotrochozoa</taxon>
        <taxon>Brachiopoda</taxon>
        <taxon>Linguliformea</taxon>
        <taxon>Lingulata</taxon>
        <taxon>Lingulida</taxon>
        <taxon>Linguloidea</taxon>
        <taxon>Lingulidae</taxon>
        <taxon>Lingula</taxon>
    </lineage>
</organism>
<dbReference type="Gene3D" id="2.70.170.10">
    <property type="entry name" value="Neurotransmitter-gated ion-channel ligand-binding domain"/>
    <property type="match status" value="1"/>
</dbReference>
<dbReference type="FunFam" id="2.70.170.10:FF:000030">
    <property type="entry name" value="AcetylCholine Receptor"/>
    <property type="match status" value="1"/>
</dbReference>
<reference evidence="10" key="1">
    <citation type="submission" date="2025-08" db="UniProtKB">
        <authorList>
            <consortium name="RefSeq"/>
        </authorList>
    </citation>
    <scope>IDENTIFICATION</scope>
    <source>
        <tissue evidence="10">Gonads</tissue>
    </source>
</reference>
<dbReference type="PRINTS" id="PR00252">
    <property type="entry name" value="NRIONCHANNEL"/>
</dbReference>
<feature type="transmembrane region" description="Helical" evidence="5">
    <location>
        <begin position="471"/>
        <end position="489"/>
    </location>
</feature>
<keyword evidence="4 5" id="KW-0472">Membrane</keyword>
<dbReference type="CDD" id="cd19051">
    <property type="entry name" value="LGIC_TM_cation"/>
    <property type="match status" value="1"/>
</dbReference>
<gene>
    <name evidence="10" type="primary">LOC106157758</name>
</gene>
<keyword evidence="5" id="KW-0407">Ion channel</keyword>
<evidence type="ECO:0000256" key="1">
    <source>
        <dbReference type="ARBA" id="ARBA00004141"/>
    </source>
</evidence>
<dbReference type="GO" id="GO:0016020">
    <property type="term" value="C:membrane"/>
    <property type="evidence" value="ECO:0007669"/>
    <property type="project" value="UniProtKB-SubCell"/>
</dbReference>
<dbReference type="GO" id="GO:0004888">
    <property type="term" value="F:transmembrane signaling receptor activity"/>
    <property type="evidence" value="ECO:0007669"/>
    <property type="project" value="InterPro"/>
</dbReference>
<feature type="transmembrane region" description="Helical" evidence="5">
    <location>
        <begin position="257"/>
        <end position="275"/>
    </location>
</feature>
<evidence type="ECO:0000256" key="5">
    <source>
        <dbReference type="RuleBase" id="RU000687"/>
    </source>
</evidence>
<evidence type="ECO:0000256" key="4">
    <source>
        <dbReference type="ARBA" id="ARBA00023136"/>
    </source>
</evidence>
<dbReference type="STRING" id="7574.A0A1S3HSE6"/>
<dbReference type="GeneID" id="106157758"/>
<dbReference type="RefSeq" id="XP_013388957.1">
    <property type="nucleotide sequence ID" value="XM_013533503.1"/>
</dbReference>
<dbReference type="Pfam" id="PF02932">
    <property type="entry name" value="Neur_chan_memb"/>
    <property type="match status" value="1"/>
</dbReference>
<dbReference type="InterPro" id="IPR036719">
    <property type="entry name" value="Neuro-gated_channel_TM_sf"/>
</dbReference>
<keyword evidence="5" id="KW-0813">Transport</keyword>
<feature type="transmembrane region" description="Helical" evidence="5">
    <location>
        <begin position="227"/>
        <end position="250"/>
    </location>
</feature>
<dbReference type="SUPFAM" id="SSF63712">
    <property type="entry name" value="Nicotinic receptor ligand binding domain-like"/>
    <property type="match status" value="1"/>
</dbReference>
<comment type="subcellular location">
    <subcellularLocation>
        <location evidence="1">Membrane</location>
        <topology evidence="1">Multi-pass membrane protein</topology>
    </subcellularLocation>
</comment>
<feature type="region of interest" description="Disordered" evidence="6">
    <location>
        <begin position="393"/>
        <end position="426"/>
    </location>
</feature>
<evidence type="ECO:0000256" key="2">
    <source>
        <dbReference type="ARBA" id="ARBA00022692"/>
    </source>
</evidence>
<dbReference type="Pfam" id="PF02931">
    <property type="entry name" value="Neur_chan_LBD"/>
    <property type="match status" value="1"/>
</dbReference>
<dbReference type="OrthoDB" id="5975154at2759"/>
<keyword evidence="9" id="KW-1185">Reference proteome</keyword>
<dbReference type="Gene3D" id="1.20.58.390">
    <property type="entry name" value="Neurotransmitter-gated ion-channel transmembrane domain"/>
    <property type="match status" value="2"/>
</dbReference>
<dbReference type="CDD" id="cd18997">
    <property type="entry name" value="LGIC_ECD_nAChR"/>
    <property type="match status" value="1"/>
</dbReference>
<dbReference type="InterPro" id="IPR006029">
    <property type="entry name" value="Neurotrans-gated_channel_TM"/>
</dbReference>
<dbReference type="PROSITE" id="PS00236">
    <property type="entry name" value="NEUROTR_ION_CHANNEL"/>
    <property type="match status" value="1"/>
</dbReference>
<dbReference type="KEGG" id="lak:106157758"/>
<dbReference type="InterPro" id="IPR036734">
    <property type="entry name" value="Neur_chan_lig-bd_sf"/>
</dbReference>
<proteinExistence type="inferred from homology"/>
<protein>
    <submittedName>
        <fullName evidence="10">Neuronal acetylcholine receptor subunit alpha-9-like</fullName>
    </submittedName>
</protein>
<evidence type="ECO:0000259" key="7">
    <source>
        <dbReference type="Pfam" id="PF02931"/>
    </source>
</evidence>
<dbReference type="InterPro" id="IPR006202">
    <property type="entry name" value="Neur_chan_lig-bd"/>
</dbReference>
<dbReference type="AlphaFoldDB" id="A0A1S3HSE6"/>
<feature type="transmembrane region" description="Helical" evidence="5">
    <location>
        <begin position="287"/>
        <end position="309"/>
    </location>
</feature>
<dbReference type="NCBIfam" id="TIGR00860">
    <property type="entry name" value="LIC"/>
    <property type="match status" value="1"/>
</dbReference>
<evidence type="ECO:0000259" key="8">
    <source>
        <dbReference type="Pfam" id="PF02932"/>
    </source>
</evidence>
<feature type="domain" description="Neurotransmitter-gated ion-channel ligand-binding" evidence="7">
    <location>
        <begin position="22"/>
        <end position="225"/>
    </location>
</feature>
<name>A0A1S3HSE6_LINAN</name>
<dbReference type="InterPro" id="IPR006201">
    <property type="entry name" value="Neur_channel"/>
</dbReference>
<evidence type="ECO:0000313" key="9">
    <source>
        <dbReference type="Proteomes" id="UP000085678"/>
    </source>
</evidence>
<feature type="domain" description="Neurotransmitter-gated ion-channel transmembrane" evidence="8">
    <location>
        <begin position="232"/>
        <end position="488"/>
    </location>
</feature>
<dbReference type="InParanoid" id="A0A1S3HSE6"/>
<evidence type="ECO:0000313" key="10">
    <source>
        <dbReference type="RefSeq" id="XP_013388957.1"/>
    </source>
</evidence>
<dbReference type="SUPFAM" id="SSF90112">
    <property type="entry name" value="Neurotransmitter-gated ion-channel transmembrane pore"/>
    <property type="match status" value="1"/>
</dbReference>
<feature type="compositionally biased region" description="Polar residues" evidence="6">
    <location>
        <begin position="402"/>
        <end position="413"/>
    </location>
</feature>
<dbReference type="FunFam" id="1.20.58.390:FF:000043">
    <property type="entry name" value="AcetylCholine Receptor"/>
    <property type="match status" value="1"/>
</dbReference>
<dbReference type="InterPro" id="IPR018000">
    <property type="entry name" value="Neurotransmitter_ion_chnl_CS"/>
</dbReference>
<evidence type="ECO:0000256" key="3">
    <source>
        <dbReference type="ARBA" id="ARBA00022989"/>
    </source>
</evidence>
<keyword evidence="5" id="KW-0406">Ion transport</keyword>
<dbReference type="InterPro" id="IPR038050">
    <property type="entry name" value="Neuro_actylchol_rec"/>
</dbReference>
<dbReference type="GO" id="GO:0005230">
    <property type="term" value="F:extracellular ligand-gated monoatomic ion channel activity"/>
    <property type="evidence" value="ECO:0007669"/>
    <property type="project" value="InterPro"/>
</dbReference>
<sequence>MYAPQIISVSAHSFTYTTLVNLKKNLLSEYDADNRPVVNPNHTVTVKIDISVNQVIELNAAEQTLFVSLWVRQEWKDEILTWNESEHANITSFDVAIDSIWNPDTTIYNDVREEERDVSGFPATVHSDGKVTWGYPLILKSSCLMDINYFPYDKQACPVKFGSWHFHGYQLDLRNKSATGDQTSFVPNGEWQLMAAPAIRTSTVYGCCPEPYPDVTFYLIMCRKPLYYLYNLILPCIVVLSMTAVSFYLPVESGEKVSFGVTAVLAMMVFLQLVSDLTPTQSEVVPVLSMYLGIVLLLLCISTMSSIVVSNIHFSGERGHEMPNWMRKLVLGFLGTIVCKRKAIKTALDEDAENVFKLEPIHSESRNGRPRLSSNGDIYDSIANGSIYSIRDSEKPRYPTHFSDSNPYSSQDEMSLHGGSGNPTANSAATTRVLRQILSNLKGEDCTGREKKAAERLKTEWEMVAVVIDRLVLYTFLILSTVATIWFFANTPPCDDQLQRTRYSTQ</sequence>
<comment type="similarity">
    <text evidence="5">Belongs to the ligand-gated ion channel (TC 1.A.9) family.</text>
</comment>
<evidence type="ECO:0000256" key="6">
    <source>
        <dbReference type="SAM" id="MobiDB-lite"/>
    </source>
</evidence>
<dbReference type="Proteomes" id="UP000085678">
    <property type="component" value="Unplaced"/>
</dbReference>
<dbReference type="PANTHER" id="PTHR18945">
    <property type="entry name" value="NEUROTRANSMITTER GATED ION CHANNEL"/>
    <property type="match status" value="1"/>
</dbReference>